<gene>
    <name evidence="2" type="ORF">J2I48_02825</name>
</gene>
<dbReference type="EMBL" id="JAFMYU010000002">
    <property type="protein sequence ID" value="MBO0929906.1"/>
    <property type="molecule type" value="Genomic_DNA"/>
</dbReference>
<protein>
    <submittedName>
        <fullName evidence="2">NifU family protein</fullName>
    </submittedName>
</protein>
<evidence type="ECO:0000259" key="1">
    <source>
        <dbReference type="Pfam" id="PF01106"/>
    </source>
</evidence>
<dbReference type="GO" id="GO:0016226">
    <property type="term" value="P:iron-sulfur cluster assembly"/>
    <property type="evidence" value="ECO:0007669"/>
    <property type="project" value="InterPro"/>
</dbReference>
<dbReference type="Proteomes" id="UP000664795">
    <property type="component" value="Unassembled WGS sequence"/>
</dbReference>
<dbReference type="RefSeq" id="WP_207333876.1">
    <property type="nucleotide sequence ID" value="NZ_JAFMYU010000002.1"/>
</dbReference>
<reference evidence="2 3" key="1">
    <citation type="submission" date="2021-03" db="EMBL/GenBank/DDBJ databases">
        <title>Fibrella sp. HMF5036 genome sequencing and assembly.</title>
        <authorList>
            <person name="Kang H."/>
            <person name="Kim H."/>
            <person name="Bae S."/>
            <person name="Joh K."/>
        </authorList>
    </citation>
    <scope>NUCLEOTIDE SEQUENCE [LARGE SCALE GENOMIC DNA]</scope>
    <source>
        <strain evidence="2 3">HMF5036</strain>
    </source>
</reference>
<dbReference type="GO" id="GO:0005506">
    <property type="term" value="F:iron ion binding"/>
    <property type="evidence" value="ECO:0007669"/>
    <property type="project" value="InterPro"/>
</dbReference>
<keyword evidence="3" id="KW-1185">Reference proteome</keyword>
<dbReference type="AlphaFoldDB" id="A0A939JYI6"/>
<dbReference type="InterPro" id="IPR001075">
    <property type="entry name" value="NIF_FeS_clus_asmbl_NifU_C"/>
</dbReference>
<dbReference type="Pfam" id="PF01106">
    <property type="entry name" value="NifU"/>
    <property type="match status" value="1"/>
</dbReference>
<dbReference type="GO" id="GO:0051536">
    <property type="term" value="F:iron-sulfur cluster binding"/>
    <property type="evidence" value="ECO:0007669"/>
    <property type="project" value="InterPro"/>
</dbReference>
<feature type="domain" description="NIF system FeS cluster assembly NifU C-terminal" evidence="1">
    <location>
        <begin position="13"/>
        <end position="79"/>
    </location>
</feature>
<proteinExistence type="predicted"/>
<evidence type="ECO:0000313" key="2">
    <source>
        <dbReference type="EMBL" id="MBO0929906.1"/>
    </source>
</evidence>
<name>A0A939JYI6_9BACT</name>
<evidence type="ECO:0000313" key="3">
    <source>
        <dbReference type="Proteomes" id="UP000664795"/>
    </source>
</evidence>
<dbReference type="SUPFAM" id="SSF117916">
    <property type="entry name" value="Fe-S cluster assembly (FSCA) domain-like"/>
    <property type="match status" value="1"/>
</dbReference>
<comment type="caution">
    <text evidence="2">The sequence shown here is derived from an EMBL/GenBank/DDBJ whole genome shotgun (WGS) entry which is preliminary data.</text>
</comment>
<dbReference type="InterPro" id="IPR034904">
    <property type="entry name" value="FSCA_dom_sf"/>
</dbReference>
<dbReference type="PANTHER" id="PTHR11178">
    <property type="entry name" value="IRON-SULFUR CLUSTER SCAFFOLD PROTEIN NFU-RELATED"/>
    <property type="match status" value="1"/>
</dbReference>
<sequence length="88" mass="9345">MLVANSLPLIDRVDKALDSMRPYLATDGGNVKVLDVSDEGVVRLELLGSCGSCPMSAMTFKGGLEEAILRAVPEVTRVEAVNLTLRGV</sequence>
<organism evidence="2 3">
    <name type="scientific">Fibrella aquatilis</name>
    <dbReference type="NCBI Taxonomy" id="2817059"/>
    <lineage>
        <taxon>Bacteria</taxon>
        <taxon>Pseudomonadati</taxon>
        <taxon>Bacteroidota</taxon>
        <taxon>Cytophagia</taxon>
        <taxon>Cytophagales</taxon>
        <taxon>Spirosomataceae</taxon>
        <taxon>Fibrella</taxon>
    </lineage>
</organism>
<dbReference type="Gene3D" id="3.30.300.130">
    <property type="entry name" value="Fe-S cluster assembly (FSCA)"/>
    <property type="match status" value="1"/>
</dbReference>
<accession>A0A939JYI6</accession>